<dbReference type="GO" id="GO:0071555">
    <property type="term" value="P:cell wall organization"/>
    <property type="evidence" value="ECO:0007669"/>
    <property type="project" value="UniProtKB-KW"/>
</dbReference>
<dbReference type="EC" id="3.4.16.4" evidence="14"/>
<evidence type="ECO:0000256" key="9">
    <source>
        <dbReference type="ARBA" id="ARBA00022960"/>
    </source>
</evidence>
<keyword evidence="12 14" id="KW-0472">Membrane</keyword>
<dbReference type="PANTHER" id="PTHR30627:SF2">
    <property type="entry name" value="PEPTIDOGLYCAN D,D-TRANSPEPTIDASE MRDA"/>
    <property type="match status" value="1"/>
</dbReference>
<dbReference type="InterPro" id="IPR001460">
    <property type="entry name" value="PCN-bd_Tpept"/>
</dbReference>
<dbReference type="GO" id="GO:0009002">
    <property type="term" value="F:serine-type D-Ala-D-Ala carboxypeptidase activity"/>
    <property type="evidence" value="ECO:0007669"/>
    <property type="project" value="UniProtKB-UniRule"/>
</dbReference>
<dbReference type="OrthoDB" id="9766847at2"/>
<evidence type="ECO:0000256" key="7">
    <source>
        <dbReference type="ARBA" id="ARBA00022692"/>
    </source>
</evidence>
<keyword evidence="18" id="KW-1185">Reference proteome</keyword>
<evidence type="ECO:0000256" key="8">
    <source>
        <dbReference type="ARBA" id="ARBA00022801"/>
    </source>
</evidence>
<evidence type="ECO:0000256" key="4">
    <source>
        <dbReference type="ARBA" id="ARBA00022519"/>
    </source>
</evidence>
<sequence>MWEQSIRDKAYERRLFRARAIVAAVLVVSALLTLAWRMTYLQVTLHEKYQDLSENNRVKIRPIAPNRGLIYDRNGILLAENIPAYSLTLVPEKVDNLQETLAFLDELVGVSERDLEQFEKRSSYRRRPYEPVVLRQRLSEEEIAAIMVNRFYLPGVDVEAQLIRHYPHGDAFAHVLGYVGRINQRDQERIEDDEESQRRYSATSHIGKTGIERRYEDILHGDVGYERIETNARGRLLRTMQRENPKPGTDLTLHLDSRLQLLAAELLEGRRGAVVAIEVETGGILTLYSNPGYDPNAFVTGISFDDYEALTSSLDKPLFDRATRGTYPPASTLKPFVGLAALEAGSTTWNYKVRDPGWFQLENDDRFYRDWKREGHGVVDLEMAVVESCDTYFYDVAVKTGIDDLTPFLGQFGFGRDMSVDVISAVSGILPDRDWKRATGRGPWYPGDTVNLGIGQGFMAVTPLQLATATAVLANKGKWEVPRLLAAEDNVPTEFPHGDIPDITLKDPSDWDRMFTAMDHVITGRHGTARALRANLDFPIAGKTGTAQVVGIEQDAEYDSEALQERLRDHAWFMAFSPIEKPQIAIAVIVENGESSGRTAAPIAQSIINEYLGGAEG</sequence>
<feature type="domain" description="Penicillin-binding protein transpeptidase" evidence="15">
    <location>
        <begin position="272"/>
        <end position="608"/>
    </location>
</feature>
<dbReference type="Gene3D" id="3.30.1390.30">
    <property type="entry name" value="Penicillin-binding protein 2a, domain 3"/>
    <property type="match status" value="1"/>
</dbReference>
<dbReference type="Pfam" id="PF00905">
    <property type="entry name" value="Transpeptidase"/>
    <property type="match status" value="1"/>
</dbReference>
<keyword evidence="5 14" id="KW-0121">Carboxypeptidase</keyword>
<dbReference type="InterPro" id="IPR012338">
    <property type="entry name" value="Beta-lactam/transpept-like"/>
</dbReference>
<dbReference type="InterPro" id="IPR036138">
    <property type="entry name" value="PBP_dimer_sf"/>
</dbReference>
<dbReference type="GO" id="GO:0005886">
    <property type="term" value="C:plasma membrane"/>
    <property type="evidence" value="ECO:0007669"/>
    <property type="project" value="UniProtKB-SubCell"/>
</dbReference>
<evidence type="ECO:0000256" key="6">
    <source>
        <dbReference type="ARBA" id="ARBA00022670"/>
    </source>
</evidence>
<dbReference type="UniPathway" id="UPA00219"/>
<dbReference type="Pfam" id="PF03717">
    <property type="entry name" value="PBP_dimer"/>
    <property type="match status" value="1"/>
</dbReference>
<feature type="domain" description="Penicillin-binding protein dimerisation" evidence="16">
    <location>
        <begin position="63"/>
        <end position="240"/>
    </location>
</feature>
<comment type="function">
    <text evidence="14">Catalyzes cross-linking of the peptidoglycan cell wall.</text>
</comment>
<feature type="binding site" evidence="14">
    <location>
        <position position="389"/>
    </location>
    <ligand>
        <name>Zn(2+)</name>
        <dbReference type="ChEBI" id="CHEBI:29105"/>
    </ligand>
</feature>
<dbReference type="GO" id="GO:0008658">
    <property type="term" value="F:penicillin binding"/>
    <property type="evidence" value="ECO:0007669"/>
    <property type="project" value="UniProtKB-UniRule"/>
</dbReference>
<dbReference type="Gene3D" id="3.40.710.10">
    <property type="entry name" value="DD-peptidase/beta-lactamase superfamily"/>
    <property type="match status" value="1"/>
</dbReference>
<dbReference type="HAMAP" id="MF_02081">
    <property type="entry name" value="MrdA_transpept"/>
    <property type="match status" value="1"/>
</dbReference>
<keyword evidence="10 14" id="KW-0573">Peptidoglycan synthesis</keyword>
<feature type="binding site" evidence="14">
    <location>
        <position position="355"/>
    </location>
    <ligand>
        <name>Zn(2+)</name>
        <dbReference type="ChEBI" id="CHEBI:29105"/>
    </ligand>
</feature>
<dbReference type="InterPro" id="IPR017790">
    <property type="entry name" value="Penicillin-binding_protein_2"/>
</dbReference>
<evidence type="ECO:0000256" key="11">
    <source>
        <dbReference type="ARBA" id="ARBA00022989"/>
    </source>
</evidence>
<comment type="cofactor">
    <cofactor evidence="14">
        <name>Zn(2+)</name>
        <dbReference type="ChEBI" id="CHEBI:29105"/>
    </cofactor>
    <text evidence="14">Binds one Zn(2+) ion per subunit.</text>
</comment>
<protein>
    <recommendedName>
        <fullName evidence="14">Peptidoglycan D,D-transpeptidase MrdA</fullName>
        <ecNumber evidence="14">3.4.16.4</ecNumber>
    </recommendedName>
    <alternativeName>
        <fullName evidence="14">Penicillin-binding protein 2</fullName>
        <shortName evidence="14">PBP-2</shortName>
    </alternativeName>
</protein>
<dbReference type="GO" id="GO:0009252">
    <property type="term" value="P:peptidoglycan biosynthetic process"/>
    <property type="evidence" value="ECO:0007669"/>
    <property type="project" value="UniProtKB-UniRule"/>
</dbReference>
<evidence type="ECO:0000256" key="14">
    <source>
        <dbReference type="HAMAP-Rule" id="MF_02081"/>
    </source>
</evidence>
<dbReference type="GO" id="GO:0008360">
    <property type="term" value="P:regulation of cell shape"/>
    <property type="evidence" value="ECO:0007669"/>
    <property type="project" value="UniProtKB-KW"/>
</dbReference>
<dbReference type="RefSeq" id="WP_068444410.1">
    <property type="nucleotide sequence ID" value="NZ_FTOH01000001.1"/>
</dbReference>
<dbReference type="GO" id="GO:0071972">
    <property type="term" value="F:peptidoglycan L,D-transpeptidase activity"/>
    <property type="evidence" value="ECO:0007669"/>
    <property type="project" value="TreeGrafter"/>
</dbReference>
<keyword evidence="14" id="KW-0862">Zinc</keyword>
<evidence type="ECO:0000259" key="16">
    <source>
        <dbReference type="Pfam" id="PF03717"/>
    </source>
</evidence>
<evidence type="ECO:0000256" key="12">
    <source>
        <dbReference type="ARBA" id="ARBA00023136"/>
    </source>
</evidence>
<evidence type="ECO:0000313" key="18">
    <source>
        <dbReference type="Proteomes" id="UP000185639"/>
    </source>
</evidence>
<dbReference type="EMBL" id="FTOH01000001">
    <property type="protein sequence ID" value="SIS40898.1"/>
    <property type="molecule type" value="Genomic_DNA"/>
</dbReference>
<keyword evidence="9 14" id="KW-0133">Cell shape</keyword>
<comment type="catalytic activity">
    <reaction evidence="14">
        <text>Preferential cleavage: (Ac)2-L-Lys-D-Ala-|-D-Ala. Also transpeptidation of peptidyl-alanyl moieties that are N-acyl substituents of D-alanine.</text>
        <dbReference type="EC" id="3.4.16.4"/>
    </reaction>
</comment>
<accession>A0A1N7IUY7</accession>
<keyword evidence="13 14" id="KW-0961">Cell wall biogenesis/degradation</keyword>
<comment type="similarity">
    <text evidence="14">Belongs to the transpeptidase family. MrdA subfamily.</text>
</comment>
<feature type="binding site" evidence="14">
    <location>
        <position position="376"/>
    </location>
    <ligand>
        <name>Zn(2+)</name>
        <dbReference type="ChEBI" id="CHEBI:29105"/>
    </ligand>
</feature>
<keyword evidence="7 14" id="KW-0812">Transmembrane</keyword>
<evidence type="ECO:0000313" key="17">
    <source>
        <dbReference type="EMBL" id="SIS40898.1"/>
    </source>
</evidence>
<keyword evidence="3 14" id="KW-1003">Cell membrane</keyword>
<keyword evidence="8 14" id="KW-0378">Hydrolase</keyword>
<dbReference type="SUPFAM" id="SSF56519">
    <property type="entry name" value="Penicillin binding protein dimerisation domain"/>
    <property type="match status" value="1"/>
</dbReference>
<evidence type="ECO:0000256" key="3">
    <source>
        <dbReference type="ARBA" id="ARBA00022475"/>
    </source>
</evidence>
<evidence type="ECO:0000256" key="13">
    <source>
        <dbReference type="ARBA" id="ARBA00023316"/>
    </source>
</evidence>
<feature type="binding site" evidence="14">
    <location>
        <position position="370"/>
    </location>
    <ligand>
        <name>Zn(2+)</name>
        <dbReference type="ChEBI" id="CHEBI:29105"/>
    </ligand>
</feature>
<evidence type="ECO:0000256" key="1">
    <source>
        <dbReference type="ARBA" id="ARBA00004167"/>
    </source>
</evidence>
<reference evidence="18" key="1">
    <citation type="submission" date="2017-01" db="EMBL/GenBank/DDBJ databases">
        <authorList>
            <person name="Varghese N."/>
            <person name="Submissions S."/>
        </authorList>
    </citation>
    <scope>NUCLEOTIDE SEQUENCE [LARGE SCALE GENOMIC DNA]</scope>
    <source>
        <strain evidence="18">DSM 24913</strain>
    </source>
</reference>
<organism evidence="17 18">
    <name type="scientific">Thalassolituus maritimus</name>
    <dbReference type="NCBI Taxonomy" id="484498"/>
    <lineage>
        <taxon>Bacteria</taxon>
        <taxon>Pseudomonadati</taxon>
        <taxon>Pseudomonadota</taxon>
        <taxon>Gammaproteobacteria</taxon>
        <taxon>Oceanospirillales</taxon>
        <taxon>Oceanospirillaceae</taxon>
        <taxon>Thalassolituus</taxon>
    </lineage>
</organism>
<gene>
    <name evidence="14" type="primary">mrdA</name>
    <name evidence="17" type="ORF">SAMN05421686_10129</name>
</gene>
<keyword evidence="11 14" id="KW-1133">Transmembrane helix</keyword>
<dbReference type="STRING" id="484498.SAMN05421686_10129"/>
<feature type="active site" description="Acyl-ester intermediate" evidence="14">
    <location>
        <position position="331"/>
    </location>
</feature>
<evidence type="ECO:0000256" key="5">
    <source>
        <dbReference type="ARBA" id="ARBA00022645"/>
    </source>
</evidence>
<keyword evidence="14" id="KW-0479">Metal-binding</keyword>
<dbReference type="InterPro" id="IPR005311">
    <property type="entry name" value="PBP_dimer"/>
</dbReference>
<evidence type="ECO:0000256" key="10">
    <source>
        <dbReference type="ARBA" id="ARBA00022984"/>
    </source>
</evidence>
<dbReference type="AlphaFoldDB" id="A0A1N7IUY7"/>
<comment type="subcellular location">
    <subcellularLocation>
        <location evidence="14">Cell inner membrane</location>
        <topology evidence="14">Single-pass membrane protein</topology>
    </subcellularLocation>
    <subcellularLocation>
        <location evidence="2">Cell membrane</location>
    </subcellularLocation>
    <subcellularLocation>
        <location evidence="1">Membrane</location>
        <topology evidence="1">Single-pass membrane protein</topology>
    </subcellularLocation>
</comment>
<dbReference type="Proteomes" id="UP000185639">
    <property type="component" value="Unassembled WGS sequence"/>
</dbReference>
<evidence type="ECO:0000256" key="2">
    <source>
        <dbReference type="ARBA" id="ARBA00004236"/>
    </source>
</evidence>
<feature type="transmembrane region" description="Helical" evidence="14">
    <location>
        <begin position="20"/>
        <end position="38"/>
    </location>
</feature>
<dbReference type="GO" id="GO:0006508">
    <property type="term" value="P:proteolysis"/>
    <property type="evidence" value="ECO:0007669"/>
    <property type="project" value="UniProtKB-KW"/>
</dbReference>
<dbReference type="NCBIfam" id="TIGR03423">
    <property type="entry name" value="pbp2_mrdA"/>
    <property type="match status" value="1"/>
</dbReference>
<evidence type="ECO:0000259" key="15">
    <source>
        <dbReference type="Pfam" id="PF00905"/>
    </source>
</evidence>
<dbReference type="SUPFAM" id="SSF56601">
    <property type="entry name" value="beta-lactamase/transpeptidase-like"/>
    <property type="match status" value="1"/>
</dbReference>
<dbReference type="Gene3D" id="3.90.1310.10">
    <property type="entry name" value="Penicillin-binding protein 2a (Domain 2)"/>
    <property type="match status" value="1"/>
</dbReference>
<dbReference type="InterPro" id="IPR050515">
    <property type="entry name" value="Beta-lactam/transpept"/>
</dbReference>
<name>A0A1N7IUY7_9GAMM</name>
<keyword evidence="4 14" id="KW-0997">Cell inner membrane</keyword>
<comment type="pathway">
    <text evidence="14">Cell wall biogenesis; peptidoglycan biosynthesis.</text>
</comment>
<keyword evidence="6 14" id="KW-0645">Protease</keyword>
<dbReference type="PANTHER" id="PTHR30627">
    <property type="entry name" value="PEPTIDOGLYCAN D,D-TRANSPEPTIDASE"/>
    <property type="match status" value="1"/>
</dbReference>
<proteinExistence type="inferred from homology"/>
<dbReference type="GO" id="GO:0008270">
    <property type="term" value="F:zinc ion binding"/>
    <property type="evidence" value="ECO:0007669"/>
    <property type="project" value="UniProtKB-UniRule"/>
</dbReference>